<dbReference type="OrthoDB" id="6080404at2759"/>
<dbReference type="GO" id="GO:0070528">
    <property type="term" value="P:protein kinase C signaling"/>
    <property type="evidence" value="ECO:0007669"/>
    <property type="project" value="TreeGrafter"/>
</dbReference>
<sequence length="430" mass="46830">MCFDIGIVTCGPNEAIVISGVGYGNEPAIVVGGRAVVIPCLQSIQRIPLSVMTLIIETPRVYTVHGVPLSVTGVAQVKILGKEDTLRLAAEQFGNKSEDEIHNIAQETLEGHQRAIMGTMTVEEIYQDRTTFSTKVFKVASTDCYNMGISVVSYTIKDIKDDVGYLQSLGLKRTSEVKKDATIGQAEAKMQSNIAESLAEAEQMEATLSNDTGIALAKRNYDLKKAEFDVEVNTAKAEAEMAHELESSKMQQKIKEEAIQVKIVERKQQVEIQEQEMIRKEKELDSTVRKPADAEKFRLDKIAEAYKYQAILQAQADSEAIALKGDAEAFAIETKAKAEAEQMAKKADALREYGEAAVVSMILTALPNIAAEVAAPLSRTKKITMISDGSGDIGAKRVAGEVIEIMNKIPEVVKNLTGVDIQKSVIACSN</sequence>
<dbReference type="GO" id="GO:0016600">
    <property type="term" value="C:flotillin complex"/>
    <property type="evidence" value="ECO:0007669"/>
    <property type="project" value="TreeGrafter"/>
</dbReference>
<dbReference type="SUPFAM" id="SSF117892">
    <property type="entry name" value="Band 7/SPFH domain"/>
    <property type="match status" value="1"/>
</dbReference>
<dbReference type="GO" id="GO:0072659">
    <property type="term" value="P:protein localization to plasma membrane"/>
    <property type="evidence" value="ECO:0007669"/>
    <property type="project" value="TreeGrafter"/>
</dbReference>
<comment type="subcellular location">
    <subcellularLocation>
        <location evidence="1">Membrane</location>
    </subcellularLocation>
</comment>
<dbReference type="GO" id="GO:0002090">
    <property type="term" value="P:regulation of receptor internalization"/>
    <property type="evidence" value="ECO:0007669"/>
    <property type="project" value="TreeGrafter"/>
</dbReference>
<dbReference type="SMART" id="SM00244">
    <property type="entry name" value="PHB"/>
    <property type="match status" value="1"/>
</dbReference>
<dbReference type="EMBL" id="HACA01014187">
    <property type="protein sequence ID" value="CDW31548.1"/>
    <property type="molecule type" value="Transcribed_RNA"/>
</dbReference>
<reference evidence="7" key="1">
    <citation type="submission" date="2014-05" db="EMBL/GenBank/DDBJ databases">
        <authorList>
            <person name="Chronopoulou M."/>
        </authorList>
    </citation>
    <scope>NUCLEOTIDE SEQUENCE</scope>
    <source>
        <tissue evidence="7">Whole organism</tissue>
    </source>
</reference>
<comment type="similarity">
    <text evidence="2 4">Belongs to the band 7/mec-2 family. Flotillin subfamily.</text>
</comment>
<evidence type="ECO:0000259" key="6">
    <source>
        <dbReference type="SMART" id="SM00244"/>
    </source>
</evidence>
<evidence type="ECO:0000256" key="2">
    <source>
        <dbReference type="ARBA" id="ARBA00007161"/>
    </source>
</evidence>
<dbReference type="Pfam" id="PF15975">
    <property type="entry name" value="Flot"/>
    <property type="match status" value="1"/>
</dbReference>
<dbReference type="GO" id="GO:1901890">
    <property type="term" value="P:positive regulation of cell junction assembly"/>
    <property type="evidence" value="ECO:0007669"/>
    <property type="project" value="TreeGrafter"/>
</dbReference>
<evidence type="ECO:0000256" key="4">
    <source>
        <dbReference type="RuleBase" id="RU366054"/>
    </source>
</evidence>
<dbReference type="PANTHER" id="PTHR13806:SF46">
    <property type="entry name" value="FLOTILLIN-1-RELATED"/>
    <property type="match status" value="1"/>
</dbReference>
<dbReference type="InterPro" id="IPR036013">
    <property type="entry name" value="Band_7/SPFH_dom_sf"/>
</dbReference>
<dbReference type="GO" id="GO:0002020">
    <property type="term" value="F:protease binding"/>
    <property type="evidence" value="ECO:0007669"/>
    <property type="project" value="TreeGrafter"/>
</dbReference>
<dbReference type="Gene3D" id="3.30.479.30">
    <property type="entry name" value="Band 7 domain"/>
    <property type="match status" value="1"/>
</dbReference>
<evidence type="ECO:0000256" key="1">
    <source>
        <dbReference type="ARBA" id="ARBA00004370"/>
    </source>
</evidence>
<proteinExistence type="inferred from homology"/>
<dbReference type="Pfam" id="PF01145">
    <property type="entry name" value="Band_7"/>
    <property type="match status" value="1"/>
</dbReference>
<keyword evidence="3" id="KW-0472">Membrane</keyword>
<protein>
    <submittedName>
        <fullName evidence="7">Flotillin1like [Musca domestica]</fullName>
    </submittedName>
</protein>
<dbReference type="CDD" id="cd03399">
    <property type="entry name" value="SPFH_flotillin"/>
    <property type="match status" value="1"/>
</dbReference>
<feature type="coiled-coil region" evidence="5">
    <location>
        <begin position="263"/>
        <end position="290"/>
    </location>
</feature>
<organism evidence="7">
    <name type="scientific">Lepeophtheirus salmonis</name>
    <name type="common">Salmon louse</name>
    <name type="synonym">Caligus salmonis</name>
    <dbReference type="NCBI Taxonomy" id="72036"/>
    <lineage>
        <taxon>Eukaryota</taxon>
        <taxon>Metazoa</taxon>
        <taxon>Ecdysozoa</taxon>
        <taxon>Arthropoda</taxon>
        <taxon>Crustacea</taxon>
        <taxon>Multicrustacea</taxon>
        <taxon>Hexanauplia</taxon>
        <taxon>Copepoda</taxon>
        <taxon>Siphonostomatoida</taxon>
        <taxon>Caligidae</taxon>
        <taxon>Lepeophtheirus</taxon>
    </lineage>
</organism>
<dbReference type="GO" id="GO:0045807">
    <property type="term" value="P:positive regulation of endocytosis"/>
    <property type="evidence" value="ECO:0007669"/>
    <property type="project" value="TreeGrafter"/>
</dbReference>
<dbReference type="PANTHER" id="PTHR13806">
    <property type="entry name" value="FLOTILLIN-RELATED"/>
    <property type="match status" value="1"/>
</dbReference>
<feature type="domain" description="Band 7" evidence="6">
    <location>
        <begin position="5"/>
        <end position="173"/>
    </location>
</feature>
<dbReference type="GO" id="GO:0031410">
    <property type="term" value="C:cytoplasmic vesicle"/>
    <property type="evidence" value="ECO:0007669"/>
    <property type="project" value="TreeGrafter"/>
</dbReference>
<evidence type="ECO:0000256" key="3">
    <source>
        <dbReference type="ARBA" id="ARBA00023136"/>
    </source>
</evidence>
<dbReference type="InterPro" id="IPR027705">
    <property type="entry name" value="Flotillin_fam"/>
</dbReference>
<dbReference type="RefSeq" id="XP_040580686.1">
    <property type="nucleotide sequence ID" value="XM_040724752.2"/>
</dbReference>
<name>A0A0K2TZX4_LEPSM</name>
<dbReference type="KEGG" id="lsm:121129080"/>
<accession>A0A0K2TZX4</accession>
<evidence type="ECO:0000313" key="7">
    <source>
        <dbReference type="EMBL" id="CDW31548.1"/>
    </source>
</evidence>
<keyword evidence="5" id="KW-0175">Coiled coil</keyword>
<dbReference type="AlphaFoldDB" id="A0A0K2TZX4"/>
<evidence type="ECO:0000256" key="5">
    <source>
        <dbReference type="SAM" id="Coils"/>
    </source>
</evidence>
<dbReference type="EMBL" id="HACA01014186">
    <property type="protein sequence ID" value="CDW31547.1"/>
    <property type="molecule type" value="Transcribed_RNA"/>
</dbReference>
<dbReference type="InterPro" id="IPR001107">
    <property type="entry name" value="Band_7"/>
</dbReference>
<dbReference type="InterPro" id="IPR031905">
    <property type="entry name" value="Flotillin_C"/>
</dbReference>
<dbReference type="GO" id="GO:2000049">
    <property type="term" value="P:positive regulation of cell-cell adhesion mediated by cadherin"/>
    <property type="evidence" value="ECO:0007669"/>
    <property type="project" value="TreeGrafter"/>
</dbReference>
<dbReference type="GeneID" id="121129080"/>